<keyword evidence="4" id="KW-1185">Reference proteome</keyword>
<organism evidence="3 4">
    <name type="scientific">Halocaridina rubra</name>
    <name type="common">Hawaiian red shrimp</name>
    <dbReference type="NCBI Taxonomy" id="373956"/>
    <lineage>
        <taxon>Eukaryota</taxon>
        <taxon>Metazoa</taxon>
        <taxon>Ecdysozoa</taxon>
        <taxon>Arthropoda</taxon>
        <taxon>Crustacea</taxon>
        <taxon>Multicrustacea</taxon>
        <taxon>Malacostraca</taxon>
        <taxon>Eumalacostraca</taxon>
        <taxon>Eucarida</taxon>
        <taxon>Decapoda</taxon>
        <taxon>Pleocyemata</taxon>
        <taxon>Caridea</taxon>
        <taxon>Atyoidea</taxon>
        <taxon>Atyidae</taxon>
        <taxon>Halocaridina</taxon>
    </lineage>
</organism>
<dbReference type="SUPFAM" id="SSF158235">
    <property type="entry name" value="SOCS box-like"/>
    <property type="match status" value="1"/>
</dbReference>
<evidence type="ECO:0000313" key="3">
    <source>
        <dbReference type="EMBL" id="KAK7079973.1"/>
    </source>
</evidence>
<comment type="caution">
    <text evidence="3">The sequence shown here is derived from an EMBL/GenBank/DDBJ whole genome shotgun (WGS) entry which is preliminary data.</text>
</comment>
<feature type="domain" description="SOCS box" evidence="2">
    <location>
        <begin position="157"/>
        <end position="198"/>
    </location>
</feature>
<evidence type="ECO:0000313" key="4">
    <source>
        <dbReference type="Proteomes" id="UP001381693"/>
    </source>
</evidence>
<dbReference type="GO" id="GO:0035556">
    <property type="term" value="P:intracellular signal transduction"/>
    <property type="evidence" value="ECO:0007669"/>
    <property type="project" value="InterPro"/>
</dbReference>
<dbReference type="AlphaFoldDB" id="A0AAN9A9V9"/>
<feature type="region of interest" description="Disordered" evidence="1">
    <location>
        <begin position="56"/>
        <end position="90"/>
    </location>
</feature>
<evidence type="ECO:0000259" key="2">
    <source>
        <dbReference type="SMART" id="SM00969"/>
    </source>
</evidence>
<dbReference type="EMBL" id="JAXCGZ010006234">
    <property type="protein sequence ID" value="KAK7079973.1"/>
    <property type="molecule type" value="Genomic_DNA"/>
</dbReference>
<dbReference type="Proteomes" id="UP001381693">
    <property type="component" value="Unassembled WGS sequence"/>
</dbReference>
<gene>
    <name evidence="3" type="ORF">SK128_022146</name>
</gene>
<dbReference type="SMART" id="SM00969">
    <property type="entry name" value="SOCS_box"/>
    <property type="match status" value="1"/>
</dbReference>
<name>A0AAN9A9V9_HALRR</name>
<sequence>MAILSIKKSYCVKIFQGFNREKIFHGKINNLFLIDRNGVYLAIAYLVRKLESQFKEESNHHQEDPEEAPLALPGEVRGNADQGLDPEGGEEGSCSGYNKCDLLTLAGHTPTALCLRYLLRAVPRVPIKFLRDQLGGCSRDCGRDIAYLLPPTSCLQPPSLTHLSRAASRQYLRLYDLLPHVIDDLDVPQTLKDYLNLTRE</sequence>
<evidence type="ECO:0000256" key="1">
    <source>
        <dbReference type="SAM" id="MobiDB-lite"/>
    </source>
</evidence>
<proteinExistence type="predicted"/>
<accession>A0AAN9A9V9</accession>
<dbReference type="Pfam" id="PF07525">
    <property type="entry name" value="SOCS_box"/>
    <property type="match status" value="1"/>
</dbReference>
<reference evidence="3 4" key="1">
    <citation type="submission" date="2023-11" db="EMBL/GenBank/DDBJ databases">
        <title>Halocaridina rubra genome assembly.</title>
        <authorList>
            <person name="Smith C."/>
        </authorList>
    </citation>
    <scope>NUCLEOTIDE SEQUENCE [LARGE SCALE GENOMIC DNA]</scope>
    <source>
        <strain evidence="3">EP-1</strain>
        <tissue evidence="3">Whole</tissue>
    </source>
</reference>
<protein>
    <recommendedName>
        <fullName evidence="2">SOCS box domain-containing protein</fullName>
    </recommendedName>
</protein>
<dbReference type="InterPro" id="IPR001496">
    <property type="entry name" value="SOCS_box"/>
</dbReference>
<dbReference type="InterPro" id="IPR036036">
    <property type="entry name" value="SOCS_box-like_dom_sf"/>
</dbReference>